<dbReference type="GO" id="GO:0000150">
    <property type="term" value="F:DNA strand exchange activity"/>
    <property type="evidence" value="ECO:0007669"/>
    <property type="project" value="InterPro"/>
</dbReference>
<evidence type="ECO:0000313" key="5">
    <source>
        <dbReference type="Proteomes" id="UP000019681"/>
    </source>
</evidence>
<dbReference type="InterPro" id="IPR011109">
    <property type="entry name" value="DNA_bind_recombinase_dom"/>
</dbReference>
<dbReference type="EMBL" id="AZQP01000071">
    <property type="protein sequence ID" value="EYE87301.1"/>
    <property type="molecule type" value="Genomic_DNA"/>
</dbReference>
<evidence type="ECO:0000256" key="1">
    <source>
        <dbReference type="SAM" id="Coils"/>
    </source>
</evidence>
<dbReference type="RefSeq" id="WP_035381658.1">
    <property type="nucleotide sequence ID" value="NZ_AZQP01000071.1"/>
</dbReference>
<protein>
    <recommendedName>
        <fullName evidence="6">Recombinase</fullName>
    </recommendedName>
</protein>
<evidence type="ECO:0000259" key="2">
    <source>
        <dbReference type="PROSITE" id="PS51736"/>
    </source>
</evidence>
<dbReference type="SUPFAM" id="SSF53041">
    <property type="entry name" value="Resolvase-like"/>
    <property type="match status" value="1"/>
</dbReference>
<dbReference type="PANTHER" id="PTHR30461">
    <property type="entry name" value="DNA-INVERTASE FROM LAMBDOID PROPHAGE"/>
    <property type="match status" value="1"/>
</dbReference>
<dbReference type="Gene3D" id="3.90.1750.20">
    <property type="entry name" value="Putative Large Serine Recombinase, Chain B, Domain 2"/>
    <property type="match status" value="1"/>
</dbReference>
<dbReference type="InterPro" id="IPR025378">
    <property type="entry name" value="DUF4368"/>
</dbReference>
<dbReference type="InterPro" id="IPR036162">
    <property type="entry name" value="Resolvase-like_N_sf"/>
</dbReference>
<dbReference type="GO" id="GO:0003677">
    <property type="term" value="F:DNA binding"/>
    <property type="evidence" value="ECO:0007669"/>
    <property type="project" value="InterPro"/>
</dbReference>
<comment type="caution">
    <text evidence="4">The sequence shown here is derived from an EMBL/GenBank/DDBJ whole genome shotgun (WGS) entry which is preliminary data.</text>
</comment>
<dbReference type="PROSITE" id="PS51736">
    <property type="entry name" value="RECOMBINASES_3"/>
    <property type="match status" value="1"/>
</dbReference>
<sequence>MEQQIYYDVAIYCRLSRDDDMHGESSSILTQKAMLSKYVQDQNWRIVDYYVDDGISGTTYERPDFKRMIRDIEEGKINLVITKDLSRLGRDYIQTGYYTEIYFSEKNVRYIALNDGIDTINNDNDIAPFKNILNEMYAKDISRKVKSAYKIKAARGDHHGAYAPFGYKKHPEIKGKILIDDESAEVIRLIFNLASQGYGASRIRTELTKRKILTPSAYLNKLNPKYYAKEFMNAKPEKYYSWSMNAVQRILENEIYIGNVTHYKEISVSYKSKRRQPQPKDKWVTVEGSHEPLIDKEIWDIVQDKAERRVNFGASHEPNIFARIARCADCGWSMGLTPKQIDFKTKKRTERRYLQCSTNRVYGKTRCTLHNTNYQKLCEMVLEDIKAFSKLALEDSDGLLLRLTESSDKKKLKELEQTKKELAKTKQRLNDLELLLQRLFEQNVSGKMSDYNYSVMFKKYQEEQETQRLKEKELKKRIEANSQSFDNAAKWIELIKQYGNIQKLDVTIVNELIEKILIHEAKKENGKRTQKIEIYYRFIGKASD</sequence>
<feature type="coiled-coil region" evidence="1">
    <location>
        <begin position="405"/>
        <end position="477"/>
    </location>
</feature>
<dbReference type="Gene3D" id="3.40.50.1390">
    <property type="entry name" value="Resolvase, N-terminal catalytic domain"/>
    <property type="match status" value="1"/>
</dbReference>
<dbReference type="PROSITE" id="PS51737">
    <property type="entry name" value="RECOMBINASE_DNA_BIND"/>
    <property type="match status" value="1"/>
</dbReference>
<evidence type="ECO:0008006" key="6">
    <source>
        <dbReference type="Google" id="ProtNLM"/>
    </source>
</evidence>
<dbReference type="AlphaFoldDB" id="A0A017RRS3"/>
<dbReference type="InterPro" id="IPR050639">
    <property type="entry name" value="SSR_resolvase"/>
</dbReference>
<dbReference type="InterPro" id="IPR006119">
    <property type="entry name" value="Resolv_N"/>
</dbReference>
<keyword evidence="5" id="KW-1185">Reference proteome</keyword>
<keyword evidence="1" id="KW-0175">Coiled coil</keyword>
<dbReference type="Pfam" id="PF14287">
    <property type="entry name" value="DUF4368"/>
    <property type="match status" value="1"/>
</dbReference>
<organism evidence="4 5">
    <name type="scientific">Fervidicella metallireducens AeB</name>
    <dbReference type="NCBI Taxonomy" id="1403537"/>
    <lineage>
        <taxon>Bacteria</taxon>
        <taxon>Bacillati</taxon>
        <taxon>Bacillota</taxon>
        <taxon>Clostridia</taxon>
        <taxon>Eubacteriales</taxon>
        <taxon>Clostridiaceae</taxon>
        <taxon>Fervidicella</taxon>
    </lineage>
</organism>
<reference evidence="4 5" key="1">
    <citation type="journal article" date="2014" name="Genome Announc.">
        <title>Draft Genome Sequence of Fervidicella metallireducens Strain AeBT, an Iron-Reducing Thermoanaerobe from the Great Artesian Basin.</title>
        <authorList>
            <person name="Patel B.K."/>
        </authorList>
    </citation>
    <scope>NUCLEOTIDE SEQUENCE [LARGE SCALE GENOMIC DNA]</scope>
    <source>
        <strain evidence="4 5">AeB</strain>
    </source>
</reference>
<feature type="domain" description="Recombinase" evidence="3">
    <location>
        <begin position="164"/>
        <end position="312"/>
    </location>
</feature>
<evidence type="ECO:0000313" key="4">
    <source>
        <dbReference type="EMBL" id="EYE87301.1"/>
    </source>
</evidence>
<proteinExistence type="predicted"/>
<dbReference type="Pfam" id="PF00239">
    <property type="entry name" value="Resolvase"/>
    <property type="match status" value="1"/>
</dbReference>
<dbReference type="PANTHER" id="PTHR30461:SF23">
    <property type="entry name" value="DNA RECOMBINASE-RELATED"/>
    <property type="match status" value="1"/>
</dbReference>
<dbReference type="SMART" id="SM00857">
    <property type="entry name" value="Resolvase"/>
    <property type="match status" value="1"/>
</dbReference>
<dbReference type="InterPro" id="IPR038109">
    <property type="entry name" value="DNA_bind_recomb_sf"/>
</dbReference>
<dbReference type="OrthoDB" id="9804620at2"/>
<accession>A0A017RRS3</accession>
<dbReference type="Pfam" id="PF13408">
    <property type="entry name" value="Zn_ribbon_recom"/>
    <property type="match status" value="1"/>
</dbReference>
<dbReference type="InterPro" id="IPR025827">
    <property type="entry name" value="Zn_ribbon_recom_dom"/>
</dbReference>
<evidence type="ECO:0000259" key="3">
    <source>
        <dbReference type="PROSITE" id="PS51737"/>
    </source>
</evidence>
<gene>
    <name evidence="4" type="ORF">Q428_14040</name>
</gene>
<name>A0A017RRS3_9CLOT</name>
<dbReference type="STRING" id="1403537.Q428_14040"/>
<dbReference type="Proteomes" id="UP000019681">
    <property type="component" value="Unassembled WGS sequence"/>
</dbReference>
<dbReference type="CDD" id="cd03770">
    <property type="entry name" value="SR_TndX_transposase"/>
    <property type="match status" value="1"/>
</dbReference>
<feature type="domain" description="Resolvase/invertase-type recombinase catalytic" evidence="2">
    <location>
        <begin position="8"/>
        <end position="156"/>
    </location>
</feature>
<dbReference type="Pfam" id="PF07508">
    <property type="entry name" value="Recombinase"/>
    <property type="match status" value="1"/>
</dbReference>